<evidence type="ECO:0000313" key="4">
    <source>
        <dbReference type="Proteomes" id="UP000824189"/>
    </source>
</evidence>
<protein>
    <submittedName>
        <fullName evidence="3">Acyltransferase family protein</fullName>
    </submittedName>
</protein>
<feature type="domain" description="Acyltransferase 3" evidence="2">
    <location>
        <begin position="27"/>
        <end position="335"/>
    </location>
</feature>
<dbReference type="EMBL" id="DXFZ01000109">
    <property type="protein sequence ID" value="HIW96644.1"/>
    <property type="molecule type" value="Genomic_DNA"/>
</dbReference>
<evidence type="ECO:0000259" key="2">
    <source>
        <dbReference type="Pfam" id="PF01757"/>
    </source>
</evidence>
<organism evidence="3 4">
    <name type="scientific">Candidatus Corynebacterium gallistercoris</name>
    <dbReference type="NCBI Taxonomy" id="2838530"/>
    <lineage>
        <taxon>Bacteria</taxon>
        <taxon>Bacillati</taxon>
        <taxon>Actinomycetota</taxon>
        <taxon>Actinomycetes</taxon>
        <taxon>Mycobacteriales</taxon>
        <taxon>Corynebacteriaceae</taxon>
        <taxon>Corynebacterium</taxon>
    </lineage>
</organism>
<evidence type="ECO:0000256" key="1">
    <source>
        <dbReference type="SAM" id="Phobius"/>
    </source>
</evidence>
<keyword evidence="1" id="KW-1133">Transmembrane helix</keyword>
<feature type="transmembrane region" description="Helical" evidence="1">
    <location>
        <begin position="183"/>
        <end position="199"/>
    </location>
</feature>
<gene>
    <name evidence="3" type="ORF">H9867_09250</name>
</gene>
<keyword evidence="1" id="KW-0812">Transmembrane</keyword>
<keyword evidence="1" id="KW-0472">Membrane</keyword>
<feature type="transmembrane region" description="Helical" evidence="1">
    <location>
        <begin position="245"/>
        <end position="271"/>
    </location>
</feature>
<sequence length="369" mass="41090">MRTFTSKTTEQAIATTAAPGIPRARVDWADSAKGLSIIGVCLMHVVTAIPEGTETSLGELSSFLDPLRMPLFFLVSGLFSHRILQRTLGDLWYRRLWYLLVPYLIFTPVQAAIRLDLVGNLTPESLIKAIVLGDPGLWFLYALMLYNVFAWVLRNEPPWLALLVSFLPMSIGAVAGLMEMQSFRQALVWAPMFFLGLHYREFFFRLAGKAYSFVPVVGFAALYGIAEFLIREANRTLFSEWSSTIAAVTVATGFLRSLAALPFGIIVAVWLCHTPVVSNVVGFIGRNTLPIYVSHHAALHFLLPTRRTLVESDPEMWEFFGTAMGGIWYGIGICVLSGAVFYAVGRTPVLKWVLYPPPLRRRAPVPTQA</sequence>
<dbReference type="InterPro" id="IPR052734">
    <property type="entry name" value="Nod_factor_acetyltransferase"/>
</dbReference>
<reference evidence="3" key="1">
    <citation type="journal article" date="2021" name="PeerJ">
        <title>Extensive microbial diversity within the chicken gut microbiome revealed by metagenomics and culture.</title>
        <authorList>
            <person name="Gilroy R."/>
            <person name="Ravi A."/>
            <person name="Getino M."/>
            <person name="Pursley I."/>
            <person name="Horton D.L."/>
            <person name="Alikhan N.F."/>
            <person name="Baker D."/>
            <person name="Gharbi K."/>
            <person name="Hall N."/>
            <person name="Watson M."/>
            <person name="Adriaenssens E.M."/>
            <person name="Foster-Nyarko E."/>
            <person name="Jarju S."/>
            <person name="Secka A."/>
            <person name="Antonio M."/>
            <person name="Oren A."/>
            <person name="Chaudhuri R.R."/>
            <person name="La Ragione R."/>
            <person name="Hildebrand F."/>
            <person name="Pallen M.J."/>
        </authorList>
    </citation>
    <scope>NUCLEOTIDE SEQUENCE</scope>
    <source>
        <strain evidence="3">4376</strain>
    </source>
</reference>
<comment type="caution">
    <text evidence="3">The sequence shown here is derived from an EMBL/GenBank/DDBJ whole genome shotgun (WGS) entry which is preliminary data.</text>
</comment>
<keyword evidence="3" id="KW-0808">Transferase</keyword>
<feature type="transmembrane region" description="Helical" evidence="1">
    <location>
        <begin position="211"/>
        <end position="230"/>
    </location>
</feature>
<feature type="transmembrane region" description="Helical" evidence="1">
    <location>
        <begin position="283"/>
        <end position="303"/>
    </location>
</feature>
<feature type="transmembrane region" description="Helical" evidence="1">
    <location>
        <begin position="160"/>
        <end position="177"/>
    </location>
</feature>
<dbReference type="AlphaFoldDB" id="A0A9D1UQM9"/>
<keyword evidence="3" id="KW-0012">Acyltransferase</keyword>
<dbReference type="PANTHER" id="PTHR37312:SF1">
    <property type="entry name" value="MEMBRANE-BOUND ACYLTRANSFERASE YKRP-RELATED"/>
    <property type="match status" value="1"/>
</dbReference>
<proteinExistence type="predicted"/>
<feature type="transmembrane region" description="Helical" evidence="1">
    <location>
        <begin position="323"/>
        <end position="344"/>
    </location>
</feature>
<dbReference type="Pfam" id="PF01757">
    <property type="entry name" value="Acyl_transf_3"/>
    <property type="match status" value="1"/>
</dbReference>
<evidence type="ECO:0000313" key="3">
    <source>
        <dbReference type="EMBL" id="HIW96644.1"/>
    </source>
</evidence>
<dbReference type="Proteomes" id="UP000824189">
    <property type="component" value="Unassembled WGS sequence"/>
</dbReference>
<dbReference type="GO" id="GO:0016747">
    <property type="term" value="F:acyltransferase activity, transferring groups other than amino-acyl groups"/>
    <property type="evidence" value="ECO:0007669"/>
    <property type="project" value="InterPro"/>
</dbReference>
<dbReference type="InterPro" id="IPR002656">
    <property type="entry name" value="Acyl_transf_3_dom"/>
</dbReference>
<name>A0A9D1UQM9_9CORY</name>
<accession>A0A9D1UQM9</accession>
<reference evidence="3" key="2">
    <citation type="submission" date="2021-04" db="EMBL/GenBank/DDBJ databases">
        <authorList>
            <person name="Gilroy R."/>
        </authorList>
    </citation>
    <scope>NUCLEOTIDE SEQUENCE</scope>
    <source>
        <strain evidence="3">4376</strain>
    </source>
</reference>
<dbReference type="PANTHER" id="PTHR37312">
    <property type="entry name" value="MEMBRANE-BOUND ACYLTRANSFERASE YKRP-RELATED"/>
    <property type="match status" value="1"/>
</dbReference>
<feature type="transmembrane region" description="Helical" evidence="1">
    <location>
        <begin position="135"/>
        <end position="153"/>
    </location>
</feature>
<feature type="transmembrane region" description="Helical" evidence="1">
    <location>
        <begin position="96"/>
        <end position="115"/>
    </location>
</feature>